<proteinExistence type="predicted"/>
<accession>A0A1I4YVJ1</accession>
<gene>
    <name evidence="1" type="ORF">SAMN05660413_00975</name>
</gene>
<reference evidence="1 2" key="1">
    <citation type="submission" date="2016-10" db="EMBL/GenBank/DDBJ databases">
        <authorList>
            <person name="de Groot N.N."/>
        </authorList>
    </citation>
    <scope>NUCLEOTIDE SEQUENCE [LARGE SCALE GENOMIC DNA]</scope>
    <source>
        <strain evidence="1 2">DSM 17794</strain>
    </source>
</reference>
<dbReference type="EMBL" id="FOVL01000004">
    <property type="protein sequence ID" value="SFN42021.1"/>
    <property type="molecule type" value="Genomic_DNA"/>
</dbReference>
<evidence type="ECO:0000313" key="1">
    <source>
        <dbReference type="EMBL" id="SFN42021.1"/>
    </source>
</evidence>
<organism evidence="1 2">
    <name type="scientific">Salegentibacter flavus</name>
    <dbReference type="NCBI Taxonomy" id="287099"/>
    <lineage>
        <taxon>Bacteria</taxon>
        <taxon>Pseudomonadati</taxon>
        <taxon>Bacteroidota</taxon>
        <taxon>Flavobacteriia</taxon>
        <taxon>Flavobacteriales</taxon>
        <taxon>Flavobacteriaceae</taxon>
        <taxon>Salegentibacter</taxon>
    </lineage>
</organism>
<protein>
    <submittedName>
        <fullName evidence="1">Uncharacterized protein</fullName>
    </submittedName>
</protein>
<evidence type="ECO:0000313" key="2">
    <source>
        <dbReference type="Proteomes" id="UP000199153"/>
    </source>
</evidence>
<dbReference type="AlphaFoldDB" id="A0A1I4YVJ1"/>
<dbReference type="Proteomes" id="UP000199153">
    <property type="component" value="Unassembled WGS sequence"/>
</dbReference>
<keyword evidence="2" id="KW-1185">Reference proteome</keyword>
<dbReference type="STRING" id="287099.SAMN05660413_00975"/>
<sequence>MNTVQLNYDGVSTDCSVVFMQTFNNYGRIIFNLQILNRGQTRNYPYNTSPKLIGNI</sequence>
<name>A0A1I4YVJ1_9FLAO</name>